<sequence length="70" mass="8329">MTVRRRIIPDHRKTIVLPAGVEPVERESSASEEKRKGKKKKKKKRRKKEMGKVHLRRRHSTDTEEETLRA</sequence>
<protein>
    <submittedName>
        <fullName evidence="2">Uncharacterized protein</fullName>
    </submittedName>
</protein>
<proteinExistence type="predicted"/>
<dbReference type="Proteomes" id="UP001430953">
    <property type="component" value="Unassembled WGS sequence"/>
</dbReference>
<feature type="compositionally biased region" description="Basic residues" evidence="1">
    <location>
        <begin position="36"/>
        <end position="59"/>
    </location>
</feature>
<feature type="region of interest" description="Disordered" evidence="1">
    <location>
        <begin position="19"/>
        <end position="70"/>
    </location>
</feature>
<evidence type="ECO:0000313" key="2">
    <source>
        <dbReference type="EMBL" id="KAL0123129.1"/>
    </source>
</evidence>
<name>A0AAW2G4L2_9HYME</name>
<organism evidence="2 3">
    <name type="scientific">Cardiocondyla obscurior</name>
    <dbReference type="NCBI Taxonomy" id="286306"/>
    <lineage>
        <taxon>Eukaryota</taxon>
        <taxon>Metazoa</taxon>
        <taxon>Ecdysozoa</taxon>
        <taxon>Arthropoda</taxon>
        <taxon>Hexapoda</taxon>
        <taxon>Insecta</taxon>
        <taxon>Pterygota</taxon>
        <taxon>Neoptera</taxon>
        <taxon>Endopterygota</taxon>
        <taxon>Hymenoptera</taxon>
        <taxon>Apocrita</taxon>
        <taxon>Aculeata</taxon>
        <taxon>Formicoidea</taxon>
        <taxon>Formicidae</taxon>
        <taxon>Myrmicinae</taxon>
        <taxon>Cardiocondyla</taxon>
    </lineage>
</organism>
<feature type="compositionally biased region" description="Basic and acidic residues" evidence="1">
    <location>
        <begin position="60"/>
        <end position="70"/>
    </location>
</feature>
<reference evidence="2 3" key="1">
    <citation type="submission" date="2023-03" db="EMBL/GenBank/DDBJ databases">
        <title>High recombination rates correlate with genetic variation in Cardiocondyla obscurior ants.</title>
        <authorList>
            <person name="Errbii M."/>
        </authorList>
    </citation>
    <scope>NUCLEOTIDE SEQUENCE [LARGE SCALE GENOMIC DNA]</scope>
    <source>
        <strain evidence="2">Alpha-2009</strain>
        <tissue evidence="2">Whole body</tissue>
    </source>
</reference>
<evidence type="ECO:0000313" key="3">
    <source>
        <dbReference type="Proteomes" id="UP001430953"/>
    </source>
</evidence>
<dbReference type="AlphaFoldDB" id="A0AAW2G4L2"/>
<accession>A0AAW2G4L2</accession>
<evidence type="ECO:0000256" key="1">
    <source>
        <dbReference type="SAM" id="MobiDB-lite"/>
    </source>
</evidence>
<feature type="compositionally biased region" description="Basic and acidic residues" evidence="1">
    <location>
        <begin position="23"/>
        <end position="35"/>
    </location>
</feature>
<comment type="caution">
    <text evidence="2">The sequence shown here is derived from an EMBL/GenBank/DDBJ whole genome shotgun (WGS) entry which is preliminary data.</text>
</comment>
<dbReference type="EMBL" id="JADYXP020000006">
    <property type="protein sequence ID" value="KAL0123129.1"/>
    <property type="molecule type" value="Genomic_DNA"/>
</dbReference>
<gene>
    <name evidence="2" type="ORF">PUN28_007634</name>
</gene>
<keyword evidence="3" id="KW-1185">Reference proteome</keyword>